<feature type="active site" description="Proton acceptor" evidence="9">
    <location>
        <position position="58"/>
    </location>
</feature>
<evidence type="ECO:0000256" key="3">
    <source>
        <dbReference type="ARBA" id="ARBA00011270"/>
    </source>
</evidence>
<dbReference type="PROSITE" id="PS00167">
    <property type="entry name" value="TRP_SYNTHASE_ALPHA"/>
    <property type="match status" value="1"/>
</dbReference>
<organism evidence="11 12">
    <name type="scientific">Dissulfurispira thermophila</name>
    <dbReference type="NCBI Taxonomy" id="2715679"/>
    <lineage>
        <taxon>Bacteria</taxon>
        <taxon>Pseudomonadati</taxon>
        <taxon>Nitrospirota</taxon>
        <taxon>Thermodesulfovibrionia</taxon>
        <taxon>Thermodesulfovibrionales</taxon>
        <taxon>Dissulfurispiraceae</taxon>
        <taxon>Dissulfurispira</taxon>
    </lineage>
</organism>
<evidence type="ECO:0000313" key="12">
    <source>
        <dbReference type="Proteomes" id="UP000516360"/>
    </source>
</evidence>
<evidence type="ECO:0000256" key="1">
    <source>
        <dbReference type="ARBA" id="ARBA00003365"/>
    </source>
</evidence>
<dbReference type="AlphaFoldDB" id="A0A7G1H3C3"/>
<keyword evidence="7 9" id="KW-0456">Lyase</keyword>
<dbReference type="PANTHER" id="PTHR43406:SF1">
    <property type="entry name" value="TRYPTOPHAN SYNTHASE ALPHA CHAIN, CHLOROPLASTIC"/>
    <property type="match status" value="1"/>
</dbReference>
<keyword evidence="6 9" id="KW-0057">Aromatic amino acid biosynthesis</keyword>
<dbReference type="InterPro" id="IPR013785">
    <property type="entry name" value="Aldolase_TIM"/>
</dbReference>
<dbReference type="SUPFAM" id="SSF51366">
    <property type="entry name" value="Ribulose-phoshate binding barrel"/>
    <property type="match status" value="1"/>
</dbReference>
<keyword evidence="4 9" id="KW-0028">Amino-acid biosynthesis</keyword>
<evidence type="ECO:0000256" key="8">
    <source>
        <dbReference type="ARBA" id="ARBA00049047"/>
    </source>
</evidence>
<evidence type="ECO:0000256" key="7">
    <source>
        <dbReference type="ARBA" id="ARBA00023239"/>
    </source>
</evidence>
<keyword evidence="12" id="KW-1185">Reference proteome</keyword>
<dbReference type="Gene3D" id="3.20.20.70">
    <property type="entry name" value="Aldolase class I"/>
    <property type="match status" value="1"/>
</dbReference>
<dbReference type="Proteomes" id="UP000516360">
    <property type="component" value="Chromosome"/>
</dbReference>
<dbReference type="EMBL" id="AP022873">
    <property type="protein sequence ID" value="BCB97310.1"/>
    <property type="molecule type" value="Genomic_DNA"/>
</dbReference>
<sequence length="266" mass="29428">MNRIIRGDSLNKIETTFKRLKAENKKAFIPYIMAGDPDLEKTIEHVMLLTECGADIIELGVPFSDPLADGPTIQRAAERALKAGVTLRRIIQFVKNIRQYTQIPIVLMTYYNPVFKYGELPFIKDSVAAGIDGVIIPDLPPEEGIDFIKLAQDADLSTIFLVAPTSTRERIKYITSVSSGFIYYVSMTGITGSKLDMDRTFKSHIAHVKKVADKPVAVGFGVSTPEDAKTIAQIADGVIIGSAIVKRLYEHPLSAKDFIKKLREAI</sequence>
<dbReference type="InterPro" id="IPR002028">
    <property type="entry name" value="Trp_synthase_suA"/>
</dbReference>
<proteinExistence type="inferred from homology"/>
<dbReference type="InterPro" id="IPR018204">
    <property type="entry name" value="Trp_synthase_alpha_AS"/>
</dbReference>
<accession>A0A7G1H3C3</accession>
<comment type="catalytic activity">
    <reaction evidence="8 9">
        <text>(1S,2R)-1-C-(indol-3-yl)glycerol 3-phosphate + L-serine = D-glyceraldehyde 3-phosphate + L-tryptophan + H2O</text>
        <dbReference type="Rhea" id="RHEA:10532"/>
        <dbReference type="ChEBI" id="CHEBI:15377"/>
        <dbReference type="ChEBI" id="CHEBI:33384"/>
        <dbReference type="ChEBI" id="CHEBI:57912"/>
        <dbReference type="ChEBI" id="CHEBI:58866"/>
        <dbReference type="ChEBI" id="CHEBI:59776"/>
        <dbReference type="EC" id="4.2.1.20"/>
    </reaction>
</comment>
<comment type="subunit">
    <text evidence="3 9">Tetramer of two alpha and two beta chains.</text>
</comment>
<dbReference type="UniPathway" id="UPA00035">
    <property type="reaction ID" value="UER00044"/>
</dbReference>
<dbReference type="Pfam" id="PF00290">
    <property type="entry name" value="Trp_syntA"/>
    <property type="match status" value="1"/>
</dbReference>
<name>A0A7G1H3C3_9BACT</name>
<evidence type="ECO:0000256" key="5">
    <source>
        <dbReference type="ARBA" id="ARBA00022822"/>
    </source>
</evidence>
<evidence type="ECO:0000256" key="10">
    <source>
        <dbReference type="RuleBase" id="RU003662"/>
    </source>
</evidence>
<dbReference type="FunFam" id="3.20.20.70:FF:000037">
    <property type="entry name" value="Tryptophan synthase alpha chain"/>
    <property type="match status" value="1"/>
</dbReference>
<dbReference type="KEGG" id="dtp:JZK55_22320"/>
<evidence type="ECO:0000256" key="6">
    <source>
        <dbReference type="ARBA" id="ARBA00023141"/>
    </source>
</evidence>
<gene>
    <name evidence="9 11" type="primary">trpA</name>
    <name evidence="11" type="ORF">JZK55_22320</name>
</gene>
<dbReference type="NCBIfam" id="TIGR00262">
    <property type="entry name" value="trpA"/>
    <property type="match status" value="1"/>
</dbReference>
<dbReference type="CDD" id="cd04724">
    <property type="entry name" value="Tryptophan_synthase_alpha"/>
    <property type="match status" value="1"/>
</dbReference>
<comment type="function">
    <text evidence="1 9">The alpha subunit is responsible for the aldol cleavage of indoleglycerol phosphate to indole and glyceraldehyde 3-phosphate.</text>
</comment>
<protein>
    <recommendedName>
        <fullName evidence="9">Tryptophan synthase alpha chain</fullName>
        <ecNumber evidence="9">4.2.1.20</ecNumber>
    </recommendedName>
</protein>
<evidence type="ECO:0000256" key="4">
    <source>
        <dbReference type="ARBA" id="ARBA00022605"/>
    </source>
</evidence>
<reference evidence="11 12" key="1">
    <citation type="submission" date="2020-03" db="EMBL/GenBank/DDBJ databases">
        <title>Complete genome sequences of two sulfur-disproportionating bacterial strains T55J and Mzg5.</title>
        <authorList>
            <person name="Umezawa K."/>
            <person name="Kojima H."/>
            <person name="Kato Y."/>
            <person name="Fukui M."/>
        </authorList>
    </citation>
    <scope>NUCLEOTIDE SEQUENCE [LARGE SCALE GENOMIC DNA]</scope>
    <source>
        <strain evidence="11 12">T55J</strain>
    </source>
</reference>
<dbReference type="EC" id="4.2.1.20" evidence="9"/>
<evidence type="ECO:0000256" key="9">
    <source>
        <dbReference type="HAMAP-Rule" id="MF_00131"/>
    </source>
</evidence>
<dbReference type="HAMAP" id="MF_00131">
    <property type="entry name" value="Trp_synth_alpha"/>
    <property type="match status" value="1"/>
</dbReference>
<dbReference type="PANTHER" id="PTHR43406">
    <property type="entry name" value="TRYPTOPHAN SYNTHASE, ALPHA CHAIN"/>
    <property type="match status" value="1"/>
</dbReference>
<feature type="active site" description="Proton acceptor" evidence="9">
    <location>
        <position position="69"/>
    </location>
</feature>
<evidence type="ECO:0000313" key="11">
    <source>
        <dbReference type="EMBL" id="BCB97310.1"/>
    </source>
</evidence>
<evidence type="ECO:0000256" key="2">
    <source>
        <dbReference type="ARBA" id="ARBA00004733"/>
    </source>
</evidence>
<dbReference type="GO" id="GO:0005829">
    <property type="term" value="C:cytosol"/>
    <property type="evidence" value="ECO:0007669"/>
    <property type="project" value="TreeGrafter"/>
</dbReference>
<dbReference type="InterPro" id="IPR011060">
    <property type="entry name" value="RibuloseP-bd_barrel"/>
</dbReference>
<dbReference type="GO" id="GO:0004834">
    <property type="term" value="F:tryptophan synthase activity"/>
    <property type="evidence" value="ECO:0007669"/>
    <property type="project" value="UniProtKB-UniRule"/>
</dbReference>
<comment type="pathway">
    <text evidence="2 9">Amino-acid biosynthesis; L-tryptophan biosynthesis; L-tryptophan from chorismate: step 5/5.</text>
</comment>
<keyword evidence="5 9" id="KW-0822">Tryptophan biosynthesis</keyword>
<comment type="similarity">
    <text evidence="9 10">Belongs to the TrpA family.</text>
</comment>